<organism evidence="1 2">
    <name type="scientific">Linderina pennispora</name>
    <dbReference type="NCBI Taxonomy" id="61395"/>
    <lineage>
        <taxon>Eukaryota</taxon>
        <taxon>Fungi</taxon>
        <taxon>Fungi incertae sedis</taxon>
        <taxon>Zoopagomycota</taxon>
        <taxon>Kickxellomycotina</taxon>
        <taxon>Kickxellomycetes</taxon>
        <taxon>Kickxellales</taxon>
        <taxon>Kickxellaceae</taxon>
        <taxon>Linderina</taxon>
    </lineage>
</organism>
<dbReference type="AlphaFoldDB" id="A0A1Y1W9Q5"/>
<accession>A0A1Y1W9Q5</accession>
<keyword evidence="2" id="KW-1185">Reference proteome</keyword>
<dbReference type="RefSeq" id="XP_040743522.1">
    <property type="nucleotide sequence ID" value="XM_040883507.1"/>
</dbReference>
<evidence type="ECO:0000313" key="2">
    <source>
        <dbReference type="Proteomes" id="UP000193922"/>
    </source>
</evidence>
<dbReference type="GeneID" id="63800155"/>
<reference evidence="1 2" key="1">
    <citation type="submission" date="2016-07" db="EMBL/GenBank/DDBJ databases">
        <title>Pervasive Adenine N6-methylation of Active Genes in Fungi.</title>
        <authorList>
            <consortium name="DOE Joint Genome Institute"/>
            <person name="Mondo S.J."/>
            <person name="Dannebaum R.O."/>
            <person name="Kuo R.C."/>
            <person name="Labutti K."/>
            <person name="Haridas S."/>
            <person name="Kuo A."/>
            <person name="Salamov A."/>
            <person name="Ahrendt S.R."/>
            <person name="Lipzen A."/>
            <person name="Sullivan W."/>
            <person name="Andreopoulos W.B."/>
            <person name="Clum A."/>
            <person name="Lindquist E."/>
            <person name="Daum C."/>
            <person name="Ramamoorthy G.K."/>
            <person name="Gryganskyi A."/>
            <person name="Culley D."/>
            <person name="Magnuson J.K."/>
            <person name="James T.Y."/>
            <person name="O'Malley M.A."/>
            <person name="Stajich J.E."/>
            <person name="Spatafora J.W."/>
            <person name="Visel A."/>
            <person name="Grigoriev I.V."/>
        </authorList>
    </citation>
    <scope>NUCLEOTIDE SEQUENCE [LARGE SCALE GENOMIC DNA]</scope>
    <source>
        <strain evidence="1 2">ATCC 12442</strain>
    </source>
</reference>
<comment type="caution">
    <text evidence="1">The sequence shown here is derived from an EMBL/GenBank/DDBJ whole genome shotgun (WGS) entry which is preliminary data.</text>
</comment>
<name>A0A1Y1W9Q5_9FUNG</name>
<dbReference type="Proteomes" id="UP000193922">
    <property type="component" value="Unassembled WGS sequence"/>
</dbReference>
<evidence type="ECO:0000313" key="1">
    <source>
        <dbReference type="EMBL" id="ORX69884.1"/>
    </source>
</evidence>
<gene>
    <name evidence="1" type="ORF">DL89DRAFT_148633</name>
</gene>
<proteinExistence type="predicted"/>
<sequence>MSCVPLPFQLVNMHTSAVVQAQWTTRAQSGLWPARFFLRQLASNVFWQPRILSHCTIAWIVRIPRPFSDFGMPGLSVFIHQLPSPSQGWPCHIPEQQPKMAQHLDAEHFPPTSHRQFQIALCEWV</sequence>
<dbReference type="EMBL" id="MCFD01000006">
    <property type="protein sequence ID" value="ORX69884.1"/>
    <property type="molecule type" value="Genomic_DNA"/>
</dbReference>
<protein>
    <submittedName>
        <fullName evidence="1">Uncharacterized protein</fullName>
    </submittedName>
</protein>